<keyword evidence="6 13" id="KW-0812">Transmembrane</keyword>
<dbReference type="GO" id="GO:0046872">
    <property type="term" value="F:metal ion binding"/>
    <property type="evidence" value="ECO:0007669"/>
    <property type="project" value="UniProtKB-KW"/>
</dbReference>
<sequence length="298" mass="32882">MATLYTHKDSNIRKTWFLFTVFLIVVVGIGFGFSYFYSSPVILYIAIAFSLVMNIAAYWHSDKLVLKMTKAVPVEKKNYRELYNIVENLSIIAGLPIPKIYIIKESQLNAFATGRNPEHAVVAVTEGLLERLDRSELEGVLAHELSHIGNRDMLISTAAVVLVGFISILADILMRSFFWRTFAGGGNRRGGSGGMMIAGIVLAILAPLGAVMIQLAISRKREYLADASGALLTRYPDGLASALKKISADKTPMRVANNTTAHLWISSPFKGTKIKALFQTHPPVQERIRRLNSLGETV</sequence>
<reference evidence="15" key="1">
    <citation type="journal article" date="2015" name="Nature">
        <title>Complex archaea that bridge the gap between prokaryotes and eukaryotes.</title>
        <authorList>
            <person name="Spang A."/>
            <person name="Saw J.H."/>
            <person name="Jorgensen S.L."/>
            <person name="Zaremba-Niedzwiedzka K."/>
            <person name="Martijn J."/>
            <person name="Lind A.E."/>
            <person name="van Eijk R."/>
            <person name="Schleper C."/>
            <person name="Guy L."/>
            <person name="Ettema T.J."/>
        </authorList>
    </citation>
    <scope>NUCLEOTIDE SEQUENCE</scope>
</reference>
<dbReference type="PANTHER" id="PTHR43221">
    <property type="entry name" value="PROTEASE HTPX"/>
    <property type="match status" value="1"/>
</dbReference>
<dbReference type="AlphaFoldDB" id="A0A0F9FAA9"/>
<dbReference type="InterPro" id="IPR050083">
    <property type="entry name" value="HtpX_protease"/>
</dbReference>
<evidence type="ECO:0000256" key="1">
    <source>
        <dbReference type="ARBA" id="ARBA00001947"/>
    </source>
</evidence>
<evidence type="ECO:0000313" key="15">
    <source>
        <dbReference type="EMBL" id="KKL83208.1"/>
    </source>
</evidence>
<name>A0A0F9FAA9_9ZZZZ</name>
<organism evidence="15">
    <name type="scientific">marine sediment metagenome</name>
    <dbReference type="NCBI Taxonomy" id="412755"/>
    <lineage>
        <taxon>unclassified sequences</taxon>
        <taxon>metagenomes</taxon>
        <taxon>ecological metagenomes</taxon>
    </lineage>
</organism>
<dbReference type="Pfam" id="PF01435">
    <property type="entry name" value="Peptidase_M48"/>
    <property type="match status" value="1"/>
</dbReference>
<dbReference type="HAMAP" id="MF_00188">
    <property type="entry name" value="Pept_M48_protease_HtpX"/>
    <property type="match status" value="1"/>
</dbReference>
<comment type="caution">
    <text evidence="15">The sequence shown here is derived from an EMBL/GenBank/DDBJ whole genome shotgun (WGS) entry which is preliminary data.</text>
</comment>
<keyword evidence="12 13" id="KW-0472">Membrane</keyword>
<feature type="transmembrane region" description="Helical" evidence="13">
    <location>
        <begin position="153"/>
        <end position="174"/>
    </location>
</feature>
<evidence type="ECO:0000256" key="10">
    <source>
        <dbReference type="ARBA" id="ARBA00022989"/>
    </source>
</evidence>
<evidence type="ECO:0000256" key="5">
    <source>
        <dbReference type="ARBA" id="ARBA00022670"/>
    </source>
</evidence>
<keyword evidence="8" id="KW-0378">Hydrolase</keyword>
<protein>
    <recommendedName>
        <fullName evidence="14">Peptidase M48 domain-containing protein</fullName>
    </recommendedName>
</protein>
<keyword evidence="9" id="KW-0862">Zinc</keyword>
<accession>A0A0F9FAA9</accession>
<comment type="subcellular location">
    <subcellularLocation>
        <location evidence="2">Cell membrane</location>
        <topology evidence="2">Multi-pass membrane protein</topology>
    </subcellularLocation>
</comment>
<evidence type="ECO:0000256" key="6">
    <source>
        <dbReference type="ARBA" id="ARBA00022692"/>
    </source>
</evidence>
<feature type="transmembrane region" description="Helical" evidence="13">
    <location>
        <begin position="194"/>
        <end position="217"/>
    </location>
</feature>
<evidence type="ECO:0000256" key="11">
    <source>
        <dbReference type="ARBA" id="ARBA00023049"/>
    </source>
</evidence>
<keyword evidence="11" id="KW-0482">Metalloprotease</keyword>
<evidence type="ECO:0000256" key="2">
    <source>
        <dbReference type="ARBA" id="ARBA00004651"/>
    </source>
</evidence>
<keyword evidence="7" id="KW-0479">Metal-binding</keyword>
<dbReference type="GO" id="GO:0006508">
    <property type="term" value="P:proteolysis"/>
    <property type="evidence" value="ECO:0007669"/>
    <property type="project" value="UniProtKB-KW"/>
</dbReference>
<dbReference type="InterPro" id="IPR022919">
    <property type="entry name" value="Pept_M48_protease_HtpX"/>
</dbReference>
<evidence type="ECO:0000256" key="3">
    <source>
        <dbReference type="ARBA" id="ARBA00009779"/>
    </source>
</evidence>
<feature type="domain" description="Peptidase M48" evidence="14">
    <location>
        <begin position="79"/>
        <end position="293"/>
    </location>
</feature>
<comment type="cofactor">
    <cofactor evidence="1">
        <name>Zn(2+)</name>
        <dbReference type="ChEBI" id="CHEBI:29105"/>
    </cofactor>
</comment>
<dbReference type="PANTHER" id="PTHR43221:SF1">
    <property type="entry name" value="PROTEASE HTPX"/>
    <property type="match status" value="1"/>
</dbReference>
<comment type="similarity">
    <text evidence="3">Belongs to the peptidase M48B family.</text>
</comment>
<dbReference type="GO" id="GO:0004222">
    <property type="term" value="F:metalloendopeptidase activity"/>
    <property type="evidence" value="ECO:0007669"/>
    <property type="project" value="InterPro"/>
</dbReference>
<evidence type="ECO:0000256" key="12">
    <source>
        <dbReference type="ARBA" id="ARBA00023136"/>
    </source>
</evidence>
<dbReference type="InterPro" id="IPR001915">
    <property type="entry name" value="Peptidase_M48"/>
</dbReference>
<feature type="transmembrane region" description="Helical" evidence="13">
    <location>
        <begin position="16"/>
        <end position="35"/>
    </location>
</feature>
<gene>
    <name evidence="15" type="ORF">LCGC14_1977060</name>
</gene>
<proteinExistence type="inferred from homology"/>
<feature type="transmembrane region" description="Helical" evidence="13">
    <location>
        <begin position="41"/>
        <end position="60"/>
    </location>
</feature>
<dbReference type="GO" id="GO:0005886">
    <property type="term" value="C:plasma membrane"/>
    <property type="evidence" value="ECO:0007669"/>
    <property type="project" value="UniProtKB-SubCell"/>
</dbReference>
<evidence type="ECO:0000256" key="9">
    <source>
        <dbReference type="ARBA" id="ARBA00022833"/>
    </source>
</evidence>
<dbReference type="CDD" id="cd07340">
    <property type="entry name" value="M48B_Htpx_like"/>
    <property type="match status" value="1"/>
</dbReference>
<evidence type="ECO:0000256" key="8">
    <source>
        <dbReference type="ARBA" id="ARBA00022801"/>
    </source>
</evidence>
<evidence type="ECO:0000259" key="14">
    <source>
        <dbReference type="Pfam" id="PF01435"/>
    </source>
</evidence>
<evidence type="ECO:0000256" key="4">
    <source>
        <dbReference type="ARBA" id="ARBA00022475"/>
    </source>
</evidence>
<keyword evidence="5" id="KW-0645">Protease</keyword>
<dbReference type="Gene3D" id="3.30.2010.10">
    <property type="entry name" value="Metalloproteases ('zincins'), catalytic domain"/>
    <property type="match status" value="1"/>
</dbReference>
<keyword evidence="10 13" id="KW-1133">Transmembrane helix</keyword>
<dbReference type="EMBL" id="LAZR01022049">
    <property type="protein sequence ID" value="KKL83208.1"/>
    <property type="molecule type" value="Genomic_DNA"/>
</dbReference>
<evidence type="ECO:0000256" key="7">
    <source>
        <dbReference type="ARBA" id="ARBA00022723"/>
    </source>
</evidence>
<keyword evidence="4" id="KW-1003">Cell membrane</keyword>
<evidence type="ECO:0000256" key="13">
    <source>
        <dbReference type="SAM" id="Phobius"/>
    </source>
</evidence>